<evidence type="ECO:0000256" key="2">
    <source>
        <dbReference type="ARBA" id="ARBA00022448"/>
    </source>
</evidence>
<feature type="transmembrane region" description="Helical" evidence="7">
    <location>
        <begin position="333"/>
        <end position="350"/>
    </location>
</feature>
<gene>
    <name evidence="9" type="ORF">SAMN05660742_13015</name>
</gene>
<accession>A0A1H7DE39</accession>
<dbReference type="RefSeq" id="WP_091835845.1">
    <property type="nucleotide sequence ID" value="NZ_FNZK01000030.1"/>
</dbReference>
<keyword evidence="4 7" id="KW-0812">Transmembrane</keyword>
<evidence type="ECO:0000256" key="3">
    <source>
        <dbReference type="ARBA" id="ARBA00022475"/>
    </source>
</evidence>
<evidence type="ECO:0000256" key="6">
    <source>
        <dbReference type="ARBA" id="ARBA00023136"/>
    </source>
</evidence>
<dbReference type="PANTHER" id="PTHR23501">
    <property type="entry name" value="MAJOR FACILITATOR SUPERFAMILY"/>
    <property type="match status" value="1"/>
</dbReference>
<feature type="transmembrane region" description="Helical" evidence="7">
    <location>
        <begin position="483"/>
        <end position="507"/>
    </location>
</feature>
<reference evidence="9 10" key="1">
    <citation type="submission" date="2016-10" db="EMBL/GenBank/DDBJ databases">
        <authorList>
            <person name="de Groot N.N."/>
        </authorList>
    </citation>
    <scope>NUCLEOTIDE SEQUENCE [LARGE SCALE GENOMIC DNA]</scope>
    <source>
        <strain evidence="9 10">DSM 2179</strain>
    </source>
</reference>
<dbReference type="InterPro" id="IPR004638">
    <property type="entry name" value="EmrB-like"/>
</dbReference>
<comment type="subcellular location">
    <subcellularLocation>
        <location evidence="1">Cell membrane</location>
        <topology evidence="1">Multi-pass membrane protein</topology>
    </subcellularLocation>
</comment>
<evidence type="ECO:0000256" key="1">
    <source>
        <dbReference type="ARBA" id="ARBA00004651"/>
    </source>
</evidence>
<dbReference type="STRING" id="84035.SAMN05660742_13015"/>
<feature type="transmembrane region" description="Helical" evidence="7">
    <location>
        <begin position="77"/>
        <end position="104"/>
    </location>
</feature>
<keyword evidence="10" id="KW-1185">Reference proteome</keyword>
<keyword evidence="3" id="KW-1003">Cell membrane</keyword>
<keyword evidence="2" id="KW-0813">Transport</keyword>
<name>A0A1H7DE39_9FIRM</name>
<sequence length="514" mass="56279">MDEKHTNPLFISTAVSLAAFMEILDTTIANVALTHIAGSLGASMQESTWILTSYLITNAIVLPISGWFSALMGRKNFFLFCIIGFTTTSFLCGIATSLSALIFFRLLQGLAGGGLQPSQQAIIKDSFPPEKLGMAFAITGIATVLAPILGPAFGGYITDEFSWRWIFFINIPVGIVAALLVKKFVYDSGSSRKQKVGSMDYIGLGLIAIGLGTLQVVLDNGEQYDWFDNFFIVTFSIVSVSCILASIFWLLKQKYPLVDLKLFTIPSFAISCIMTFFIGAFVNVTVMLLPMLVQADFGYNATLSGMILVPGGIAILVLLPVVGKLLNIIQAKYLIAFGMLFSAVSMWVSAQLSPQTDEASFIFMRILQTIGIPFLLIPVTTLAFSKISTKDSNNASAITVLMKNIGGSIGISLVTNYLVHSQQIEQSHLVAHLNIGEWGYRNYLDIYTHILQNSHFISFINQKEIVKGSLAKLYQSIQLQASILAYIDVFTMLSYIFLGLAAISLFMPKNIIHK</sequence>
<dbReference type="AlphaFoldDB" id="A0A1H7DE39"/>
<evidence type="ECO:0000256" key="7">
    <source>
        <dbReference type="SAM" id="Phobius"/>
    </source>
</evidence>
<evidence type="ECO:0000313" key="10">
    <source>
        <dbReference type="Proteomes" id="UP000199662"/>
    </source>
</evidence>
<feature type="transmembrane region" description="Helical" evidence="7">
    <location>
        <begin position="230"/>
        <end position="251"/>
    </location>
</feature>
<keyword evidence="6 7" id="KW-0472">Membrane</keyword>
<feature type="domain" description="Major facilitator superfamily (MFS) profile" evidence="8">
    <location>
        <begin position="11"/>
        <end position="466"/>
    </location>
</feature>
<keyword evidence="5 7" id="KW-1133">Transmembrane helix</keyword>
<evidence type="ECO:0000256" key="5">
    <source>
        <dbReference type="ARBA" id="ARBA00022989"/>
    </source>
</evidence>
<dbReference type="PROSITE" id="PS50850">
    <property type="entry name" value="MFS"/>
    <property type="match status" value="1"/>
</dbReference>
<proteinExistence type="predicted"/>
<feature type="transmembrane region" description="Helical" evidence="7">
    <location>
        <begin position="301"/>
        <end position="321"/>
    </location>
</feature>
<dbReference type="Pfam" id="PF07690">
    <property type="entry name" value="MFS_1"/>
    <property type="match status" value="1"/>
</dbReference>
<dbReference type="EMBL" id="FNZK01000030">
    <property type="protein sequence ID" value="SEJ96505.1"/>
    <property type="molecule type" value="Genomic_DNA"/>
</dbReference>
<evidence type="ECO:0000259" key="8">
    <source>
        <dbReference type="PROSITE" id="PS50850"/>
    </source>
</evidence>
<dbReference type="GO" id="GO:0022857">
    <property type="term" value="F:transmembrane transporter activity"/>
    <property type="evidence" value="ECO:0007669"/>
    <property type="project" value="InterPro"/>
</dbReference>
<dbReference type="CDD" id="cd17503">
    <property type="entry name" value="MFS_LmrB_MDR_like"/>
    <property type="match status" value="1"/>
</dbReference>
<dbReference type="Gene3D" id="1.20.1720.10">
    <property type="entry name" value="Multidrug resistance protein D"/>
    <property type="match status" value="1"/>
</dbReference>
<feature type="transmembrane region" description="Helical" evidence="7">
    <location>
        <begin position="163"/>
        <end position="181"/>
    </location>
</feature>
<dbReference type="InterPro" id="IPR011701">
    <property type="entry name" value="MFS"/>
</dbReference>
<evidence type="ECO:0000313" key="9">
    <source>
        <dbReference type="EMBL" id="SEJ96505.1"/>
    </source>
</evidence>
<dbReference type="InterPro" id="IPR036259">
    <property type="entry name" value="MFS_trans_sf"/>
</dbReference>
<dbReference type="GO" id="GO:0005886">
    <property type="term" value="C:plasma membrane"/>
    <property type="evidence" value="ECO:0007669"/>
    <property type="project" value="UniProtKB-SubCell"/>
</dbReference>
<protein>
    <submittedName>
        <fullName evidence="9">MFS transporter, DHA2 family, multidrug resistance protein</fullName>
    </submittedName>
</protein>
<feature type="transmembrane region" description="Helical" evidence="7">
    <location>
        <begin position="397"/>
        <end position="419"/>
    </location>
</feature>
<feature type="transmembrane region" description="Helical" evidence="7">
    <location>
        <begin position="132"/>
        <end position="157"/>
    </location>
</feature>
<organism evidence="9 10">
    <name type="scientific">Propionispira arboris</name>
    <dbReference type="NCBI Taxonomy" id="84035"/>
    <lineage>
        <taxon>Bacteria</taxon>
        <taxon>Bacillati</taxon>
        <taxon>Bacillota</taxon>
        <taxon>Negativicutes</taxon>
        <taxon>Selenomonadales</taxon>
        <taxon>Selenomonadaceae</taxon>
        <taxon>Propionispira</taxon>
    </lineage>
</organism>
<dbReference type="PANTHER" id="PTHR23501:SF174">
    <property type="entry name" value="MULTIDRUG EXPORT PROTEIN EMRB-RELATED"/>
    <property type="match status" value="1"/>
</dbReference>
<dbReference type="NCBIfam" id="TIGR00711">
    <property type="entry name" value="efflux_EmrB"/>
    <property type="match status" value="1"/>
</dbReference>
<feature type="transmembrane region" description="Helical" evidence="7">
    <location>
        <begin position="263"/>
        <end position="289"/>
    </location>
</feature>
<evidence type="ECO:0000256" key="4">
    <source>
        <dbReference type="ARBA" id="ARBA00022692"/>
    </source>
</evidence>
<feature type="transmembrane region" description="Helical" evidence="7">
    <location>
        <begin position="362"/>
        <end position="385"/>
    </location>
</feature>
<feature type="transmembrane region" description="Helical" evidence="7">
    <location>
        <begin position="201"/>
        <end position="218"/>
    </location>
</feature>
<dbReference type="InterPro" id="IPR020846">
    <property type="entry name" value="MFS_dom"/>
</dbReference>
<dbReference type="Proteomes" id="UP000199662">
    <property type="component" value="Unassembled WGS sequence"/>
</dbReference>
<dbReference type="SUPFAM" id="SSF103473">
    <property type="entry name" value="MFS general substrate transporter"/>
    <property type="match status" value="1"/>
</dbReference>
<feature type="transmembrane region" description="Helical" evidence="7">
    <location>
        <begin position="49"/>
        <end position="71"/>
    </location>
</feature>
<dbReference type="Gene3D" id="1.20.1250.20">
    <property type="entry name" value="MFS general substrate transporter like domains"/>
    <property type="match status" value="1"/>
</dbReference>